<sequence>MSQSEFVYKLLSVCGGISSRWAGHLEFWEGEEAGHYNDMAVIVSYVVDSRVNNATDEFEVIFAIVEDAVNSSIRDTSELAIIGFLEGILLVGSHKGLTSKDFNDWLGVASNKSILELEQYFEGNT</sequence>
<accession>A0A4P9VUD8</accession>
<organism evidence="2 3">
    <name type="scientific">Zooshikella ganghwensis</name>
    <dbReference type="NCBI Taxonomy" id="202772"/>
    <lineage>
        <taxon>Bacteria</taxon>
        <taxon>Pseudomonadati</taxon>
        <taxon>Pseudomonadota</taxon>
        <taxon>Gammaproteobacteria</taxon>
        <taxon>Oceanospirillales</taxon>
        <taxon>Zooshikellaceae</taxon>
        <taxon>Zooshikella</taxon>
    </lineage>
</organism>
<reference evidence="2 3" key="1">
    <citation type="submission" date="2017-04" db="EMBL/GenBank/DDBJ databases">
        <title>Draft genome sequence of Zooshikella ganghwensis VG4 isolated from Red Sea sediments.</title>
        <authorList>
            <person name="Rehman Z."/>
            <person name="Alam I."/>
            <person name="Kamau A."/>
            <person name="Bajic V."/>
            <person name="Leiknes T."/>
        </authorList>
    </citation>
    <scope>NUCLEOTIDE SEQUENCE [LARGE SCALE GENOMIC DNA]</scope>
    <source>
        <strain evidence="2 3">VG4</strain>
    </source>
</reference>
<protein>
    <recommendedName>
        <fullName evidence="1">DUF7674 domain-containing protein</fullName>
    </recommendedName>
</protein>
<dbReference type="Proteomes" id="UP000257039">
    <property type="component" value="Unassembled WGS sequence"/>
</dbReference>
<dbReference type="Pfam" id="PF24722">
    <property type="entry name" value="DUF7674"/>
    <property type="match status" value="1"/>
</dbReference>
<feature type="domain" description="DUF7674" evidence="1">
    <location>
        <begin position="9"/>
        <end position="121"/>
    </location>
</feature>
<evidence type="ECO:0000313" key="2">
    <source>
        <dbReference type="EMBL" id="RDH45932.1"/>
    </source>
</evidence>
<evidence type="ECO:0000313" key="3">
    <source>
        <dbReference type="Proteomes" id="UP000257039"/>
    </source>
</evidence>
<keyword evidence="3" id="KW-1185">Reference proteome</keyword>
<dbReference type="InterPro" id="IPR056091">
    <property type="entry name" value="DUF7674"/>
</dbReference>
<proteinExistence type="predicted"/>
<dbReference type="AlphaFoldDB" id="A0A4P9VUD8"/>
<evidence type="ECO:0000259" key="1">
    <source>
        <dbReference type="Pfam" id="PF24722"/>
    </source>
</evidence>
<dbReference type="EMBL" id="NDXW01000001">
    <property type="protein sequence ID" value="RDH45932.1"/>
    <property type="molecule type" value="Genomic_DNA"/>
</dbReference>
<name>A0A4P9VUD8_9GAMM</name>
<gene>
    <name evidence="2" type="ORF">B9G39_22120</name>
</gene>
<comment type="caution">
    <text evidence="2">The sequence shown here is derived from an EMBL/GenBank/DDBJ whole genome shotgun (WGS) entry which is preliminary data.</text>
</comment>
<dbReference type="RefSeq" id="WP_094788810.1">
    <property type="nucleotide sequence ID" value="NZ_NDXW01000001.1"/>
</dbReference>